<protein>
    <submittedName>
        <fullName evidence="5">DeoR family transcriptional regulator</fullName>
    </submittedName>
</protein>
<dbReference type="RefSeq" id="WP_198532723.1">
    <property type="nucleotide sequence ID" value="NZ_JYIK01000859.1"/>
</dbReference>
<dbReference type="InterPro" id="IPR050765">
    <property type="entry name" value="Riboflavin_Biosynth_HTPR"/>
</dbReference>
<dbReference type="EMBL" id="JYIK01000859">
    <property type="protein sequence ID" value="KWX09240.1"/>
    <property type="molecule type" value="Genomic_DNA"/>
</dbReference>
<feature type="non-terminal residue" evidence="5">
    <location>
        <position position="1"/>
    </location>
</feature>
<evidence type="ECO:0000313" key="5">
    <source>
        <dbReference type="EMBL" id="KWX09240.1"/>
    </source>
</evidence>
<keyword evidence="2" id="KW-0521">NADP</keyword>
<dbReference type="GO" id="GO:0008703">
    <property type="term" value="F:5-amino-6-(5-phosphoribosylamino)uracil reductase activity"/>
    <property type="evidence" value="ECO:0007669"/>
    <property type="project" value="InterPro"/>
</dbReference>
<dbReference type="PATRIC" id="fig|1469144.9.peg.3212"/>
<dbReference type="UniPathway" id="UPA00275"/>
<dbReference type="GO" id="GO:0009231">
    <property type="term" value="P:riboflavin biosynthetic process"/>
    <property type="evidence" value="ECO:0007669"/>
    <property type="project" value="UniProtKB-UniPathway"/>
</dbReference>
<accession>A0A132NGQ2</accession>
<proteinExistence type="predicted"/>
<gene>
    <name evidence="5" type="ORF">TR74_10755</name>
</gene>
<organism evidence="5 6">
    <name type="scientific">Carbonactinospora thermoautotrophica</name>
    <dbReference type="NCBI Taxonomy" id="1469144"/>
    <lineage>
        <taxon>Bacteria</taxon>
        <taxon>Bacillati</taxon>
        <taxon>Actinomycetota</taxon>
        <taxon>Actinomycetes</taxon>
        <taxon>Kitasatosporales</taxon>
        <taxon>Carbonactinosporaceae</taxon>
        <taxon>Carbonactinospora</taxon>
    </lineage>
</organism>
<dbReference type="PANTHER" id="PTHR38011:SF7">
    <property type="entry name" value="2,5-DIAMINO-6-RIBOSYLAMINO-4(3H)-PYRIMIDINONE 5'-PHOSPHATE REDUCTASE"/>
    <property type="match status" value="1"/>
</dbReference>
<dbReference type="SUPFAM" id="SSF53597">
    <property type="entry name" value="Dihydrofolate reductase-like"/>
    <property type="match status" value="1"/>
</dbReference>
<dbReference type="GO" id="GO:0050661">
    <property type="term" value="F:NADP binding"/>
    <property type="evidence" value="ECO:0007669"/>
    <property type="project" value="InterPro"/>
</dbReference>
<reference evidence="6" key="1">
    <citation type="submission" date="2015-02" db="EMBL/GenBank/DDBJ databases">
        <title>Physiological reanalysis, assessment of diazotrophy, and genome sequences of multiple isolates of Streptomyces thermoautotrophicus.</title>
        <authorList>
            <person name="MacKellar D.C."/>
            <person name="Lieber L."/>
            <person name="Norman J."/>
            <person name="Bolger A."/>
            <person name="Tobin C."/>
            <person name="Murray J.W."/>
            <person name="Friesen M."/>
            <person name="Prell J."/>
        </authorList>
    </citation>
    <scope>NUCLEOTIDE SEQUENCE [LARGE SCALE GENOMIC DNA]</scope>
    <source>
        <strain evidence="6">UBT1</strain>
    </source>
</reference>
<dbReference type="InterPro" id="IPR011549">
    <property type="entry name" value="RibD_C"/>
</dbReference>
<name>A0A132NGQ2_9ACTN</name>
<dbReference type="AlphaFoldDB" id="A0A132NGQ2"/>
<dbReference type="InterPro" id="IPR002734">
    <property type="entry name" value="RibDG_C"/>
</dbReference>
<evidence type="ECO:0000256" key="1">
    <source>
        <dbReference type="ARBA" id="ARBA00005104"/>
    </source>
</evidence>
<evidence type="ECO:0000256" key="2">
    <source>
        <dbReference type="ARBA" id="ARBA00022857"/>
    </source>
</evidence>
<dbReference type="Pfam" id="PF01872">
    <property type="entry name" value="RibD_C"/>
    <property type="match status" value="1"/>
</dbReference>
<comment type="caution">
    <text evidence="5">The sequence shown here is derived from an EMBL/GenBank/DDBJ whole genome shotgun (WGS) entry which is preliminary data.</text>
</comment>
<dbReference type="PANTHER" id="PTHR38011">
    <property type="entry name" value="DIHYDROFOLATE REDUCTASE FAMILY PROTEIN (AFU_ORTHOLOGUE AFUA_8G06820)"/>
    <property type="match status" value="1"/>
</dbReference>
<dbReference type="Gene3D" id="3.40.430.10">
    <property type="entry name" value="Dihydrofolate Reductase, subunit A"/>
    <property type="match status" value="1"/>
</dbReference>
<comment type="pathway">
    <text evidence="1">Cofactor biosynthesis; riboflavin biosynthesis.</text>
</comment>
<dbReference type="Proteomes" id="UP000070598">
    <property type="component" value="Unassembled WGS sequence"/>
</dbReference>
<evidence type="ECO:0000259" key="4">
    <source>
        <dbReference type="Pfam" id="PF01872"/>
    </source>
</evidence>
<dbReference type="NCBIfam" id="TIGR00227">
    <property type="entry name" value="ribD_Cterm"/>
    <property type="match status" value="1"/>
</dbReference>
<sequence length="190" mass="20025">RWITSSESRADAHRLRAESDAVVVGSGTRRADDPHLAVRDAPAARQPLRVVVDTEARTPLDARVLDAAAPTLIAVAEDVDTPPYPCEVVRLPRAERGLDLKALLAALKDRDVVSVLLEGGPTLAGSFLAADLVDRVVGYVAPVLIGGGGLPALAGPGAPTIGAARRFRLDDVTRIGPDVRIVARPERKES</sequence>
<evidence type="ECO:0000313" key="6">
    <source>
        <dbReference type="Proteomes" id="UP000070598"/>
    </source>
</evidence>
<evidence type="ECO:0000256" key="3">
    <source>
        <dbReference type="ARBA" id="ARBA00023002"/>
    </source>
</evidence>
<keyword evidence="3" id="KW-0560">Oxidoreductase</keyword>
<dbReference type="InterPro" id="IPR024072">
    <property type="entry name" value="DHFR-like_dom_sf"/>
</dbReference>
<feature type="domain" description="Bacterial bifunctional deaminase-reductase C-terminal" evidence="4">
    <location>
        <begin position="2"/>
        <end position="179"/>
    </location>
</feature>